<feature type="signal peptide" evidence="1">
    <location>
        <begin position="1"/>
        <end position="22"/>
    </location>
</feature>
<feature type="chain" id="PRO_5041258004" description="Transposase" evidence="1">
    <location>
        <begin position="23"/>
        <end position="70"/>
    </location>
</feature>
<comment type="caution">
    <text evidence="2">The sequence shown here is derived from an EMBL/GenBank/DDBJ whole genome shotgun (WGS) entry which is preliminary data.</text>
</comment>
<organism evidence="2 3">
    <name type="scientific">Colletotrichum spaethianum</name>
    <dbReference type="NCBI Taxonomy" id="700344"/>
    <lineage>
        <taxon>Eukaryota</taxon>
        <taxon>Fungi</taxon>
        <taxon>Dikarya</taxon>
        <taxon>Ascomycota</taxon>
        <taxon>Pezizomycotina</taxon>
        <taxon>Sordariomycetes</taxon>
        <taxon>Hypocreomycetidae</taxon>
        <taxon>Glomerellales</taxon>
        <taxon>Glomerellaceae</taxon>
        <taxon>Colletotrichum</taxon>
        <taxon>Colletotrichum spaethianum species complex</taxon>
    </lineage>
</organism>
<evidence type="ECO:0008006" key="4">
    <source>
        <dbReference type="Google" id="ProtNLM"/>
    </source>
</evidence>
<proteinExistence type="predicted"/>
<evidence type="ECO:0000313" key="2">
    <source>
        <dbReference type="EMBL" id="GKT40626.1"/>
    </source>
</evidence>
<sequence length="70" mass="7906">MNPGISVLDSLGVLSLILDVDAKVQWVPLIRTGQINWPVAYAWIKHRANQDVVTKKVLIVDEIIIRIEQC</sequence>
<dbReference type="RefSeq" id="XP_049122976.1">
    <property type="nucleotide sequence ID" value="XM_049267019.1"/>
</dbReference>
<accession>A0AA37P498</accession>
<evidence type="ECO:0000313" key="3">
    <source>
        <dbReference type="Proteomes" id="UP001055115"/>
    </source>
</evidence>
<gene>
    <name evidence="2" type="ORF">ColSpa_00807</name>
</gene>
<evidence type="ECO:0000256" key="1">
    <source>
        <dbReference type="SAM" id="SignalP"/>
    </source>
</evidence>
<dbReference type="EMBL" id="BQXU01000001">
    <property type="protein sequence ID" value="GKT40626.1"/>
    <property type="molecule type" value="Genomic_DNA"/>
</dbReference>
<name>A0AA37P498_9PEZI</name>
<dbReference type="Proteomes" id="UP001055115">
    <property type="component" value="Unassembled WGS sequence"/>
</dbReference>
<dbReference type="GeneID" id="73321609"/>
<protein>
    <recommendedName>
        <fullName evidence="4">Transposase</fullName>
    </recommendedName>
</protein>
<reference evidence="2 3" key="1">
    <citation type="submission" date="2022-03" db="EMBL/GenBank/DDBJ databases">
        <title>Genome data of Colletotrichum spp.</title>
        <authorList>
            <person name="Utami Y.D."/>
            <person name="Hiruma K."/>
        </authorList>
    </citation>
    <scope>NUCLEOTIDE SEQUENCE [LARGE SCALE GENOMIC DNA]</scope>
    <source>
        <strain evidence="2 3">MAFF 239500</strain>
    </source>
</reference>
<keyword evidence="1" id="KW-0732">Signal</keyword>
<keyword evidence="3" id="KW-1185">Reference proteome</keyword>
<dbReference type="AlphaFoldDB" id="A0AA37P498"/>